<dbReference type="EMBL" id="SRLO01000386">
    <property type="protein sequence ID" value="TNN58209.1"/>
    <property type="molecule type" value="Genomic_DNA"/>
</dbReference>
<dbReference type="Proteomes" id="UP000314294">
    <property type="component" value="Unassembled WGS sequence"/>
</dbReference>
<dbReference type="AlphaFoldDB" id="A0A4Z2GXM3"/>
<accession>A0A4Z2GXM3</accession>
<organism evidence="2 3">
    <name type="scientific">Liparis tanakae</name>
    <name type="common">Tanaka's snailfish</name>
    <dbReference type="NCBI Taxonomy" id="230148"/>
    <lineage>
        <taxon>Eukaryota</taxon>
        <taxon>Metazoa</taxon>
        <taxon>Chordata</taxon>
        <taxon>Craniata</taxon>
        <taxon>Vertebrata</taxon>
        <taxon>Euteleostomi</taxon>
        <taxon>Actinopterygii</taxon>
        <taxon>Neopterygii</taxon>
        <taxon>Teleostei</taxon>
        <taxon>Neoteleostei</taxon>
        <taxon>Acanthomorphata</taxon>
        <taxon>Eupercaria</taxon>
        <taxon>Perciformes</taxon>
        <taxon>Cottioidei</taxon>
        <taxon>Cottales</taxon>
        <taxon>Liparidae</taxon>
        <taxon>Liparis</taxon>
    </lineage>
</organism>
<proteinExistence type="predicted"/>
<gene>
    <name evidence="2" type="ORF">EYF80_031569</name>
</gene>
<feature type="region of interest" description="Disordered" evidence="1">
    <location>
        <begin position="98"/>
        <end position="154"/>
    </location>
</feature>
<evidence type="ECO:0000256" key="1">
    <source>
        <dbReference type="SAM" id="MobiDB-lite"/>
    </source>
</evidence>
<evidence type="ECO:0000313" key="3">
    <source>
        <dbReference type="Proteomes" id="UP000314294"/>
    </source>
</evidence>
<reference evidence="2 3" key="1">
    <citation type="submission" date="2019-03" db="EMBL/GenBank/DDBJ databases">
        <title>First draft genome of Liparis tanakae, snailfish: a comprehensive survey of snailfish specific genes.</title>
        <authorList>
            <person name="Kim W."/>
            <person name="Song I."/>
            <person name="Jeong J.-H."/>
            <person name="Kim D."/>
            <person name="Kim S."/>
            <person name="Ryu S."/>
            <person name="Song J.Y."/>
            <person name="Lee S.K."/>
        </authorList>
    </citation>
    <scope>NUCLEOTIDE SEQUENCE [LARGE SCALE GENOMIC DNA]</scope>
    <source>
        <tissue evidence="2">Muscle</tissue>
    </source>
</reference>
<feature type="compositionally biased region" description="Polar residues" evidence="1">
    <location>
        <begin position="98"/>
        <end position="114"/>
    </location>
</feature>
<evidence type="ECO:0000313" key="2">
    <source>
        <dbReference type="EMBL" id="TNN58209.1"/>
    </source>
</evidence>
<comment type="caution">
    <text evidence="2">The sequence shown here is derived from an EMBL/GenBank/DDBJ whole genome shotgun (WGS) entry which is preliminary data.</text>
</comment>
<protein>
    <submittedName>
        <fullName evidence="2">Uncharacterized protein</fullName>
    </submittedName>
</protein>
<name>A0A4Z2GXM3_9TELE</name>
<keyword evidence="3" id="KW-1185">Reference proteome</keyword>
<feature type="compositionally biased region" description="Basic and acidic residues" evidence="1">
    <location>
        <begin position="125"/>
        <end position="134"/>
    </location>
</feature>
<sequence>MPVGFPLPTRSGVLCSASIGSSPSPPFLSYSCSYREETQKTLIEDYRLKKRRKEGRGRSLTRSLTIGLTTPKVSMLPGARSPCSYPVWEDFTAKATKLHSQLRPNRKSPTSVSSLGRHVTPIERPGSHTDRDDMQMQAETHQRLIRGSLCSPRR</sequence>